<sequence>MPTGTLTNLLKVGLPADELPDPWPDELVYGCVEDGVNMPAVATLRYRDTGSVLLEKTQITIGRKLTVAVRAGNRTGETALFTGEVVTVETEFDGTGTHTTIRAMDLSHRLRRGRRVASYRNQKASDIAGELARFAGLPLGQIDPSTVVYEVVAQPNVSDWEFLRMLAADNDAEVAMVDGRFEFRRPVRAASAPPPQTTAERSDFVAEVDGNILALHATVTSVGQFTDVEVRGWDRRTRQPVIGRAPVSDSEEVRLPVTAGQLAARFGTAEMLVTDVPYETPAEVDTVSQALAAQVATGFAEVEVTVRGNPLLRTGVPFSLGGVGKPFAGKYTVTASRHVFGPARFYETWLTVSGGQDRSLGGLAAGSPAALRSRMPGLAIGVVTDANATLDRNHPERRDRGWVKLRFPWLDNTYETDWVRTVQLGGVGGGGVCCPEVGDEVLVGFEQGLLDRPYVIGGLYNGVDEPSPHDGPLVDPTSGAVNRLSFASRRGRAAGGRSTGNWVELLDGPTVAAATQGVRLRTQNGADSLLLHLDRAGTSVLVRSDGSVVIEAKTELTVQGTGGVSVESRGPVSVTGRGVSVDAGAGELKLTGASVSVSGRVVRIN</sequence>
<dbReference type="EMBL" id="BONX01000001">
    <property type="protein sequence ID" value="GIG93475.1"/>
    <property type="molecule type" value="Genomic_DNA"/>
</dbReference>
<dbReference type="Pfam" id="PF04717">
    <property type="entry name" value="Phage_base_V"/>
    <property type="match status" value="1"/>
</dbReference>
<accession>A0ABQ4EFI4</accession>
<dbReference type="Pfam" id="PF05954">
    <property type="entry name" value="Phage_GPD"/>
    <property type="match status" value="1"/>
</dbReference>
<gene>
    <name evidence="2" type="ORF">Pma05_00480</name>
</gene>
<protein>
    <submittedName>
        <fullName evidence="2">Type IV secretion protein Rhs</fullName>
    </submittedName>
</protein>
<dbReference type="RefSeq" id="WP_203855161.1">
    <property type="nucleotide sequence ID" value="NZ_BAAAZQ010000003.1"/>
</dbReference>
<dbReference type="SUPFAM" id="SSF69279">
    <property type="entry name" value="Phage tail proteins"/>
    <property type="match status" value="1"/>
</dbReference>
<proteinExistence type="predicted"/>
<reference evidence="2 3" key="1">
    <citation type="submission" date="2021-01" db="EMBL/GenBank/DDBJ databases">
        <title>Whole genome shotgun sequence of Plantactinospora mayteni NBRC 109088.</title>
        <authorList>
            <person name="Komaki H."/>
            <person name="Tamura T."/>
        </authorList>
    </citation>
    <scope>NUCLEOTIDE SEQUENCE [LARGE SCALE GENOMIC DNA]</scope>
    <source>
        <strain evidence="2 3">NBRC 109088</strain>
    </source>
</reference>
<name>A0ABQ4EFI4_9ACTN</name>
<dbReference type="SUPFAM" id="SSF69255">
    <property type="entry name" value="gp5 N-terminal domain-like"/>
    <property type="match status" value="1"/>
</dbReference>
<evidence type="ECO:0000313" key="2">
    <source>
        <dbReference type="EMBL" id="GIG93475.1"/>
    </source>
</evidence>
<organism evidence="2 3">
    <name type="scientific">Plantactinospora mayteni</name>
    <dbReference type="NCBI Taxonomy" id="566021"/>
    <lineage>
        <taxon>Bacteria</taxon>
        <taxon>Bacillati</taxon>
        <taxon>Actinomycetota</taxon>
        <taxon>Actinomycetes</taxon>
        <taxon>Micromonosporales</taxon>
        <taxon>Micromonosporaceae</taxon>
        <taxon>Plantactinospora</taxon>
    </lineage>
</organism>
<comment type="caution">
    <text evidence="2">The sequence shown here is derived from an EMBL/GenBank/DDBJ whole genome shotgun (WGS) entry which is preliminary data.</text>
</comment>
<keyword evidence="3" id="KW-1185">Reference proteome</keyword>
<dbReference type="InterPro" id="IPR006531">
    <property type="entry name" value="Gp5/Vgr_OB"/>
</dbReference>
<evidence type="ECO:0000313" key="3">
    <source>
        <dbReference type="Proteomes" id="UP000621500"/>
    </source>
</evidence>
<dbReference type="Gene3D" id="2.40.50.230">
    <property type="entry name" value="Gp5 N-terminal domain"/>
    <property type="match status" value="1"/>
</dbReference>
<dbReference type="InterPro" id="IPR037026">
    <property type="entry name" value="Vgr_OB-fold_dom_sf"/>
</dbReference>
<evidence type="ECO:0000259" key="1">
    <source>
        <dbReference type="Pfam" id="PF04717"/>
    </source>
</evidence>
<dbReference type="Proteomes" id="UP000621500">
    <property type="component" value="Unassembled WGS sequence"/>
</dbReference>
<dbReference type="InterPro" id="IPR047702">
    <property type="entry name" value="VgrG-rel"/>
</dbReference>
<feature type="domain" description="Gp5/Type VI secretion system Vgr protein OB-fold" evidence="1">
    <location>
        <begin position="396"/>
        <end position="460"/>
    </location>
</feature>
<dbReference type="NCBIfam" id="NF033848">
    <property type="entry name" value="VgrG_rel"/>
    <property type="match status" value="1"/>
</dbReference>